<evidence type="ECO:0000256" key="1">
    <source>
        <dbReference type="SAM" id="MobiDB-lite"/>
    </source>
</evidence>
<protein>
    <submittedName>
        <fullName evidence="3">Uncharacterized protein</fullName>
    </submittedName>
</protein>
<dbReference type="EMBL" id="CP136336">
    <property type="protein sequence ID" value="WOB10961.1"/>
    <property type="molecule type" value="Genomic_DNA"/>
</dbReference>
<feature type="region of interest" description="Disordered" evidence="1">
    <location>
        <begin position="245"/>
        <end position="279"/>
    </location>
</feature>
<sequence>MISMLKVFDAYSMRARLFPASIAASPALAAIAMLISWKSLELSNTVATLALVVLLFAIADFARERGRAVERKLYASKGGMPSVTMFRYSDPTIDQGSKERYRTFLAAKLGKPVPGLEAEQADVGAADSFYDQCGVWLREQTRDTKKFALLFGENVTYGFRRNLLGVKWLALLLNLGVVVICTAMLWYSAWDLRSAEGKRIIVVLIVAAGHAAYMLLAVRQDAVWDAARTYGRQLILSTEVLLKQQGGPKEPGAGTAAKTTSARKRTSTKSKKPEGEVGS</sequence>
<keyword evidence="4" id="KW-1185">Reference proteome</keyword>
<dbReference type="Proteomes" id="UP001303946">
    <property type="component" value="Chromosome"/>
</dbReference>
<reference evidence="3 4" key="1">
    <citation type="submission" date="2023-10" db="EMBL/GenBank/DDBJ databases">
        <title>Bacteria for the degradation of biodegradable plastic PBAT(Polybutylene adipate terephthalate).</title>
        <authorList>
            <person name="Weon H.-Y."/>
            <person name="Yeon J."/>
        </authorList>
    </citation>
    <scope>NUCLEOTIDE SEQUENCE [LARGE SCALE GENOMIC DNA]</scope>
    <source>
        <strain evidence="3 4">SBD 7-3</strain>
    </source>
</reference>
<feature type="transmembrane region" description="Helical" evidence="2">
    <location>
        <begin position="168"/>
        <end position="188"/>
    </location>
</feature>
<keyword evidence="2" id="KW-0472">Membrane</keyword>
<evidence type="ECO:0000313" key="4">
    <source>
        <dbReference type="Proteomes" id="UP001303946"/>
    </source>
</evidence>
<dbReference type="RefSeq" id="WP_257824099.1">
    <property type="nucleotide sequence ID" value="NZ_CP136336.1"/>
</dbReference>
<feature type="transmembrane region" description="Helical" evidence="2">
    <location>
        <begin position="200"/>
        <end position="218"/>
    </location>
</feature>
<name>A0ABZ0D611_9BURK</name>
<gene>
    <name evidence="3" type="ORF">RXV79_13105</name>
</gene>
<accession>A0ABZ0D611</accession>
<proteinExistence type="predicted"/>
<evidence type="ECO:0000256" key="2">
    <source>
        <dbReference type="SAM" id="Phobius"/>
    </source>
</evidence>
<keyword evidence="2" id="KW-1133">Transmembrane helix</keyword>
<feature type="transmembrane region" description="Helical" evidence="2">
    <location>
        <begin position="45"/>
        <end position="62"/>
    </location>
</feature>
<keyword evidence="2" id="KW-0812">Transmembrane</keyword>
<evidence type="ECO:0000313" key="3">
    <source>
        <dbReference type="EMBL" id="WOB10961.1"/>
    </source>
</evidence>
<organism evidence="3 4">
    <name type="scientific">Piscinibacter gummiphilus</name>
    <dbReference type="NCBI Taxonomy" id="946333"/>
    <lineage>
        <taxon>Bacteria</taxon>
        <taxon>Pseudomonadati</taxon>
        <taxon>Pseudomonadota</taxon>
        <taxon>Betaproteobacteria</taxon>
        <taxon>Burkholderiales</taxon>
        <taxon>Sphaerotilaceae</taxon>
        <taxon>Piscinibacter</taxon>
    </lineage>
</organism>
<feature type="compositionally biased region" description="Basic residues" evidence="1">
    <location>
        <begin position="261"/>
        <end position="270"/>
    </location>
</feature>